<dbReference type="Pfam" id="PF13489">
    <property type="entry name" value="Methyltransf_23"/>
    <property type="match status" value="1"/>
</dbReference>
<protein>
    <submittedName>
        <fullName evidence="5">Methyltransferase domain-containing protein</fullName>
    </submittedName>
</protein>
<evidence type="ECO:0000256" key="1">
    <source>
        <dbReference type="ARBA" id="ARBA00022603"/>
    </source>
</evidence>
<proteinExistence type="predicted"/>
<dbReference type="GO" id="GO:0032259">
    <property type="term" value="P:methylation"/>
    <property type="evidence" value="ECO:0007669"/>
    <property type="project" value="UniProtKB-KW"/>
</dbReference>
<reference evidence="5" key="1">
    <citation type="submission" date="2022-02" db="EMBL/GenBank/DDBJ databases">
        <authorList>
            <person name="Lee M."/>
            <person name="Kim S.-J."/>
            <person name="Jung M.-Y."/>
        </authorList>
    </citation>
    <scope>NUCLEOTIDE SEQUENCE</scope>
    <source>
        <strain evidence="5">JHP9</strain>
    </source>
</reference>
<dbReference type="PANTHER" id="PTHR43464:SF19">
    <property type="entry name" value="UBIQUINONE BIOSYNTHESIS O-METHYLTRANSFERASE, MITOCHONDRIAL"/>
    <property type="match status" value="1"/>
</dbReference>
<sequence>MTTPDRDPAAPSSSAPTSSDATASDTHAVVPAADEGEDPAAYWEQRYAAAETIWSGAVNGTLSAAVGDLPPGRALDLGCGEGGDAIWLAQQGWDVLGADISPSAVDRATRAAEAAGLDPERIRFLAVDLSPWARSAPGAALGADREAATLLEGPFDLVTASFFLSEQELERTLILRRAAAALAPNGRLVILSHAAPAPGSPHAHHSSLTLLDPAQEREELALPADEWEVEREELVERPAVEHRHGHHEDGLLRLRRVR</sequence>
<gene>
    <name evidence="5" type="ORF">Bequi_12620</name>
</gene>
<evidence type="ECO:0000256" key="2">
    <source>
        <dbReference type="ARBA" id="ARBA00022679"/>
    </source>
</evidence>
<organism evidence="5 6">
    <name type="scientific">Brachybacterium equifaecis</name>
    <dbReference type="NCBI Taxonomy" id="2910770"/>
    <lineage>
        <taxon>Bacteria</taxon>
        <taxon>Bacillati</taxon>
        <taxon>Actinomycetota</taxon>
        <taxon>Actinomycetes</taxon>
        <taxon>Micrococcales</taxon>
        <taxon>Dermabacteraceae</taxon>
        <taxon>Brachybacterium</taxon>
    </lineage>
</organism>
<evidence type="ECO:0000256" key="4">
    <source>
        <dbReference type="SAM" id="MobiDB-lite"/>
    </source>
</evidence>
<comment type="caution">
    <text evidence="5">The sequence shown here is derived from an EMBL/GenBank/DDBJ whole genome shotgun (WGS) entry which is preliminary data.</text>
</comment>
<feature type="region of interest" description="Disordered" evidence="4">
    <location>
        <begin position="1"/>
        <end position="30"/>
    </location>
</feature>
<dbReference type="SUPFAM" id="SSF53335">
    <property type="entry name" value="S-adenosyl-L-methionine-dependent methyltransferases"/>
    <property type="match status" value="1"/>
</dbReference>
<accession>A0ABT0R2T3</accession>
<keyword evidence="2" id="KW-0808">Transferase</keyword>
<evidence type="ECO:0000313" key="5">
    <source>
        <dbReference type="EMBL" id="MCL6424211.1"/>
    </source>
</evidence>
<dbReference type="EMBL" id="JAKNCJ010000009">
    <property type="protein sequence ID" value="MCL6424211.1"/>
    <property type="molecule type" value="Genomic_DNA"/>
</dbReference>
<name>A0ABT0R2T3_9MICO</name>
<evidence type="ECO:0000256" key="3">
    <source>
        <dbReference type="ARBA" id="ARBA00022691"/>
    </source>
</evidence>
<dbReference type="InterPro" id="IPR029063">
    <property type="entry name" value="SAM-dependent_MTases_sf"/>
</dbReference>
<feature type="compositionally biased region" description="Low complexity" evidence="4">
    <location>
        <begin position="9"/>
        <end position="28"/>
    </location>
</feature>
<keyword evidence="3" id="KW-0949">S-adenosyl-L-methionine</keyword>
<evidence type="ECO:0000313" key="6">
    <source>
        <dbReference type="Proteomes" id="UP001203761"/>
    </source>
</evidence>
<dbReference type="RefSeq" id="WP_249738291.1">
    <property type="nucleotide sequence ID" value="NZ_JAKNCJ010000009.1"/>
</dbReference>
<keyword evidence="6" id="KW-1185">Reference proteome</keyword>
<keyword evidence="1 5" id="KW-0489">Methyltransferase</keyword>
<dbReference type="CDD" id="cd02440">
    <property type="entry name" value="AdoMet_MTases"/>
    <property type="match status" value="1"/>
</dbReference>
<dbReference type="Gene3D" id="3.40.50.150">
    <property type="entry name" value="Vaccinia Virus protein VP39"/>
    <property type="match status" value="1"/>
</dbReference>
<dbReference type="PANTHER" id="PTHR43464">
    <property type="entry name" value="METHYLTRANSFERASE"/>
    <property type="match status" value="1"/>
</dbReference>
<dbReference type="Proteomes" id="UP001203761">
    <property type="component" value="Unassembled WGS sequence"/>
</dbReference>
<dbReference type="GO" id="GO:0008168">
    <property type="term" value="F:methyltransferase activity"/>
    <property type="evidence" value="ECO:0007669"/>
    <property type="project" value="UniProtKB-KW"/>
</dbReference>